<dbReference type="STRING" id="542762.A0A4S4E4M6"/>
<feature type="region of interest" description="Disordered" evidence="2">
    <location>
        <begin position="1"/>
        <end position="20"/>
    </location>
</feature>
<gene>
    <name evidence="3" type="ORF">TEA_015783</name>
</gene>
<comment type="subcellular location">
    <subcellularLocation>
        <location evidence="1">Virion</location>
    </subcellularLocation>
</comment>
<dbReference type="Pfam" id="PF03216">
    <property type="entry name" value="Rhabdo_ncap_2"/>
    <property type="match status" value="1"/>
</dbReference>
<accession>A0A4S4E4M6</accession>
<dbReference type="EMBL" id="SDRB02007602">
    <property type="protein sequence ID" value="THG10901.1"/>
    <property type="molecule type" value="Genomic_DNA"/>
</dbReference>
<evidence type="ECO:0000313" key="4">
    <source>
        <dbReference type="Proteomes" id="UP000306102"/>
    </source>
</evidence>
<dbReference type="AlphaFoldDB" id="A0A4S4E4M6"/>
<sequence>MSTASLSSNSNSNSRDKSSKLTEKNFDLEDVLKKEYVRIKSYTDQTLVLQDWKKVQQSIKEGILKNPSIYSCLWLVICRTLKMVCHSWLTIIPIPLSSQSKLRSTNPIRKVPRIQPSREANQGREDDDDNVGAKAACYLSANLMKLITKSVDNYMRSMDRIAKGFFSFYKTSSFTVESFKPSIRELSVIKHGLSSCVDIKNTLVNHVAYADTRYQYDSDRTKLGLLRFVIVQHLELTGMSAYRMFVEVIHKLPLMTTGPFLARLRIPETEDCIDEIGRICMSFDRPSHKQGSIPSRFWRYARIVDPGYFLKLQSKSNILAVAILSELCYRYCYTDNRNMVVLANQDQIKKDAAKFVDDFKFDYDMLRLKSANTGPIWKMVIQKKIAARKRQRTAASTDTVDEAMDAQAEQVLLAPEEKDFPDIGV</sequence>
<evidence type="ECO:0000256" key="1">
    <source>
        <dbReference type="ARBA" id="ARBA00004328"/>
    </source>
</evidence>
<protein>
    <submittedName>
        <fullName evidence="3">Uncharacterized protein</fullName>
    </submittedName>
</protein>
<evidence type="ECO:0000256" key="2">
    <source>
        <dbReference type="SAM" id="MobiDB-lite"/>
    </source>
</evidence>
<name>A0A4S4E4M6_CAMSN</name>
<reference evidence="3 4" key="1">
    <citation type="journal article" date="2018" name="Proc. Natl. Acad. Sci. U.S.A.">
        <title>Draft genome sequence of Camellia sinensis var. sinensis provides insights into the evolution of the tea genome and tea quality.</title>
        <authorList>
            <person name="Wei C."/>
            <person name="Yang H."/>
            <person name="Wang S."/>
            <person name="Zhao J."/>
            <person name="Liu C."/>
            <person name="Gao L."/>
            <person name="Xia E."/>
            <person name="Lu Y."/>
            <person name="Tai Y."/>
            <person name="She G."/>
            <person name="Sun J."/>
            <person name="Cao H."/>
            <person name="Tong W."/>
            <person name="Gao Q."/>
            <person name="Li Y."/>
            <person name="Deng W."/>
            <person name="Jiang X."/>
            <person name="Wang W."/>
            <person name="Chen Q."/>
            <person name="Zhang S."/>
            <person name="Li H."/>
            <person name="Wu J."/>
            <person name="Wang P."/>
            <person name="Li P."/>
            <person name="Shi C."/>
            <person name="Zheng F."/>
            <person name="Jian J."/>
            <person name="Huang B."/>
            <person name="Shan D."/>
            <person name="Shi M."/>
            <person name="Fang C."/>
            <person name="Yue Y."/>
            <person name="Li F."/>
            <person name="Li D."/>
            <person name="Wei S."/>
            <person name="Han B."/>
            <person name="Jiang C."/>
            <person name="Yin Y."/>
            <person name="Xia T."/>
            <person name="Zhang Z."/>
            <person name="Bennetzen J.L."/>
            <person name="Zhao S."/>
            <person name="Wan X."/>
        </authorList>
    </citation>
    <scope>NUCLEOTIDE SEQUENCE [LARGE SCALE GENOMIC DNA]</scope>
    <source>
        <strain evidence="4">cv. Shuchazao</strain>
        <tissue evidence="3">Leaf</tissue>
    </source>
</reference>
<evidence type="ECO:0000313" key="3">
    <source>
        <dbReference type="EMBL" id="THG10901.1"/>
    </source>
</evidence>
<feature type="region of interest" description="Disordered" evidence="2">
    <location>
        <begin position="107"/>
        <end position="129"/>
    </location>
</feature>
<dbReference type="Proteomes" id="UP000306102">
    <property type="component" value="Unassembled WGS sequence"/>
</dbReference>
<feature type="compositionally biased region" description="Low complexity" evidence="2">
    <location>
        <begin position="1"/>
        <end position="13"/>
    </location>
</feature>
<organism evidence="3 4">
    <name type="scientific">Camellia sinensis var. sinensis</name>
    <name type="common">China tea</name>
    <dbReference type="NCBI Taxonomy" id="542762"/>
    <lineage>
        <taxon>Eukaryota</taxon>
        <taxon>Viridiplantae</taxon>
        <taxon>Streptophyta</taxon>
        <taxon>Embryophyta</taxon>
        <taxon>Tracheophyta</taxon>
        <taxon>Spermatophyta</taxon>
        <taxon>Magnoliopsida</taxon>
        <taxon>eudicotyledons</taxon>
        <taxon>Gunneridae</taxon>
        <taxon>Pentapetalae</taxon>
        <taxon>asterids</taxon>
        <taxon>Ericales</taxon>
        <taxon>Theaceae</taxon>
        <taxon>Camellia</taxon>
    </lineage>
</organism>
<comment type="caution">
    <text evidence="3">The sequence shown here is derived from an EMBL/GenBank/DDBJ whole genome shotgun (WGS) entry which is preliminary data.</text>
</comment>
<dbReference type="InterPro" id="IPR004902">
    <property type="entry name" value="Rhabdo_ncap_2"/>
</dbReference>
<keyword evidence="4" id="KW-1185">Reference proteome</keyword>
<proteinExistence type="predicted"/>